<name>A0A453HKM2_AEGTS</name>
<keyword evidence="2" id="KW-1185">Reference proteome</keyword>
<reference evidence="1" key="5">
    <citation type="journal article" date="2021" name="G3 (Bethesda)">
        <title>Aegilops tauschii genome assembly Aet v5.0 features greater sequence contiguity and improved annotation.</title>
        <authorList>
            <person name="Wang L."/>
            <person name="Zhu T."/>
            <person name="Rodriguez J.C."/>
            <person name="Deal K.R."/>
            <person name="Dubcovsky J."/>
            <person name="McGuire P.E."/>
            <person name="Lux T."/>
            <person name="Spannagl M."/>
            <person name="Mayer K.F.X."/>
            <person name="Baldrich P."/>
            <person name="Meyers B.C."/>
            <person name="Huo N."/>
            <person name="Gu Y.Q."/>
            <person name="Zhou H."/>
            <person name="Devos K.M."/>
            <person name="Bennetzen J.L."/>
            <person name="Unver T."/>
            <person name="Budak H."/>
            <person name="Gulick P.J."/>
            <person name="Galiba G."/>
            <person name="Kalapos B."/>
            <person name="Nelson D.R."/>
            <person name="Li P."/>
            <person name="You F.M."/>
            <person name="Luo M.C."/>
            <person name="Dvorak J."/>
        </authorList>
    </citation>
    <scope>NUCLEOTIDE SEQUENCE [LARGE SCALE GENOMIC DNA]</scope>
    <source>
        <strain evidence="1">cv. AL8/78</strain>
    </source>
</reference>
<evidence type="ECO:0000313" key="2">
    <source>
        <dbReference type="Proteomes" id="UP000015105"/>
    </source>
</evidence>
<protein>
    <recommendedName>
        <fullName evidence="3">Reverse transcriptase zinc-binding domain-containing protein</fullName>
    </recommendedName>
</protein>
<organism evidence="1 2">
    <name type="scientific">Aegilops tauschii subsp. strangulata</name>
    <name type="common">Goatgrass</name>
    <dbReference type="NCBI Taxonomy" id="200361"/>
    <lineage>
        <taxon>Eukaryota</taxon>
        <taxon>Viridiplantae</taxon>
        <taxon>Streptophyta</taxon>
        <taxon>Embryophyta</taxon>
        <taxon>Tracheophyta</taxon>
        <taxon>Spermatophyta</taxon>
        <taxon>Magnoliopsida</taxon>
        <taxon>Liliopsida</taxon>
        <taxon>Poales</taxon>
        <taxon>Poaceae</taxon>
        <taxon>BOP clade</taxon>
        <taxon>Pooideae</taxon>
        <taxon>Triticodae</taxon>
        <taxon>Triticeae</taxon>
        <taxon>Triticinae</taxon>
        <taxon>Aegilops</taxon>
    </lineage>
</organism>
<dbReference type="STRING" id="200361.A0A453HKM2"/>
<proteinExistence type="predicted"/>
<dbReference type="EnsemblPlants" id="AET4Gv20219900.1">
    <property type="protein sequence ID" value="AET4Gv20219900.1"/>
    <property type="gene ID" value="AET4Gv20219900"/>
</dbReference>
<reference evidence="2" key="2">
    <citation type="journal article" date="2017" name="Nat. Plants">
        <title>The Aegilops tauschii genome reveals multiple impacts of transposons.</title>
        <authorList>
            <person name="Zhao G."/>
            <person name="Zou C."/>
            <person name="Li K."/>
            <person name="Wang K."/>
            <person name="Li T."/>
            <person name="Gao L."/>
            <person name="Zhang X."/>
            <person name="Wang H."/>
            <person name="Yang Z."/>
            <person name="Liu X."/>
            <person name="Jiang W."/>
            <person name="Mao L."/>
            <person name="Kong X."/>
            <person name="Jiao Y."/>
            <person name="Jia J."/>
        </authorList>
    </citation>
    <scope>NUCLEOTIDE SEQUENCE [LARGE SCALE GENOMIC DNA]</scope>
    <source>
        <strain evidence="2">cv. AL8/78</strain>
    </source>
</reference>
<dbReference type="AlphaFoldDB" id="A0A453HKM2"/>
<dbReference type="Gramene" id="AET4Gv20219900.1">
    <property type="protein sequence ID" value="AET4Gv20219900.1"/>
    <property type="gene ID" value="AET4Gv20219900"/>
</dbReference>
<sequence>ANGERKVHWISWQKMCVAKRDGGLGFRDPEAFNQALLVKQAWRILQVPTSLCARVLKARYFREDLILTAIAPPSASYTFWSILHGRD</sequence>
<dbReference type="Proteomes" id="UP000015105">
    <property type="component" value="Chromosome 4D"/>
</dbReference>
<evidence type="ECO:0008006" key="3">
    <source>
        <dbReference type="Google" id="ProtNLM"/>
    </source>
</evidence>
<reference evidence="1" key="4">
    <citation type="submission" date="2019-03" db="UniProtKB">
        <authorList>
            <consortium name="EnsemblPlants"/>
        </authorList>
    </citation>
    <scope>IDENTIFICATION</scope>
</reference>
<accession>A0A453HKM2</accession>
<reference evidence="1" key="3">
    <citation type="journal article" date="2017" name="Nature">
        <title>Genome sequence of the progenitor of the wheat D genome Aegilops tauschii.</title>
        <authorList>
            <person name="Luo M.C."/>
            <person name="Gu Y.Q."/>
            <person name="Puiu D."/>
            <person name="Wang H."/>
            <person name="Twardziok S.O."/>
            <person name="Deal K.R."/>
            <person name="Huo N."/>
            <person name="Zhu T."/>
            <person name="Wang L."/>
            <person name="Wang Y."/>
            <person name="McGuire P.E."/>
            <person name="Liu S."/>
            <person name="Long H."/>
            <person name="Ramasamy R.K."/>
            <person name="Rodriguez J.C."/>
            <person name="Van S.L."/>
            <person name="Yuan L."/>
            <person name="Wang Z."/>
            <person name="Xia Z."/>
            <person name="Xiao L."/>
            <person name="Anderson O.D."/>
            <person name="Ouyang S."/>
            <person name="Liang Y."/>
            <person name="Zimin A.V."/>
            <person name="Pertea G."/>
            <person name="Qi P."/>
            <person name="Bennetzen J.L."/>
            <person name="Dai X."/>
            <person name="Dawson M.W."/>
            <person name="Muller H.G."/>
            <person name="Kugler K."/>
            <person name="Rivarola-Duarte L."/>
            <person name="Spannagl M."/>
            <person name="Mayer K.F.X."/>
            <person name="Lu F.H."/>
            <person name="Bevan M.W."/>
            <person name="Leroy P."/>
            <person name="Li P."/>
            <person name="You F.M."/>
            <person name="Sun Q."/>
            <person name="Liu Z."/>
            <person name="Lyons E."/>
            <person name="Wicker T."/>
            <person name="Salzberg S.L."/>
            <person name="Devos K.M."/>
            <person name="Dvorak J."/>
        </authorList>
    </citation>
    <scope>NUCLEOTIDE SEQUENCE [LARGE SCALE GENOMIC DNA]</scope>
    <source>
        <strain evidence="1">cv. AL8/78</strain>
    </source>
</reference>
<reference evidence="2" key="1">
    <citation type="journal article" date="2014" name="Science">
        <title>Ancient hybridizations among the ancestral genomes of bread wheat.</title>
        <authorList>
            <consortium name="International Wheat Genome Sequencing Consortium,"/>
            <person name="Marcussen T."/>
            <person name="Sandve S.R."/>
            <person name="Heier L."/>
            <person name="Spannagl M."/>
            <person name="Pfeifer M."/>
            <person name="Jakobsen K.S."/>
            <person name="Wulff B.B."/>
            <person name="Steuernagel B."/>
            <person name="Mayer K.F."/>
            <person name="Olsen O.A."/>
        </authorList>
    </citation>
    <scope>NUCLEOTIDE SEQUENCE [LARGE SCALE GENOMIC DNA]</scope>
    <source>
        <strain evidence="2">cv. AL8/78</strain>
    </source>
</reference>
<evidence type="ECO:0000313" key="1">
    <source>
        <dbReference type="EnsemblPlants" id="AET4Gv20219900.1"/>
    </source>
</evidence>